<dbReference type="EMBL" id="CAXAMN010023583">
    <property type="protein sequence ID" value="CAK9078683.1"/>
    <property type="molecule type" value="Genomic_DNA"/>
</dbReference>
<gene>
    <name evidence="2" type="ORF">CCMP2556_LOCUS38795</name>
</gene>
<evidence type="ECO:0000313" key="2">
    <source>
        <dbReference type="EMBL" id="CAK9078683.1"/>
    </source>
</evidence>
<comment type="caution">
    <text evidence="2">The sequence shown here is derived from an EMBL/GenBank/DDBJ whole genome shotgun (WGS) entry which is preliminary data.</text>
</comment>
<name>A0ABP0PTC6_9DINO</name>
<evidence type="ECO:0000256" key="1">
    <source>
        <dbReference type="SAM" id="MobiDB-lite"/>
    </source>
</evidence>
<dbReference type="Proteomes" id="UP001642484">
    <property type="component" value="Unassembled WGS sequence"/>
</dbReference>
<proteinExistence type="predicted"/>
<accession>A0ABP0PTC6</accession>
<protein>
    <submittedName>
        <fullName evidence="2">Uncharacterized protein</fullName>
    </submittedName>
</protein>
<keyword evidence="3" id="KW-1185">Reference proteome</keyword>
<reference evidence="2 3" key="1">
    <citation type="submission" date="2024-02" db="EMBL/GenBank/DDBJ databases">
        <authorList>
            <person name="Chen Y."/>
            <person name="Shah S."/>
            <person name="Dougan E. K."/>
            <person name="Thang M."/>
            <person name="Chan C."/>
        </authorList>
    </citation>
    <scope>NUCLEOTIDE SEQUENCE [LARGE SCALE GENOMIC DNA]</scope>
</reference>
<sequence length="332" mass="38007">MPTASGRALSLADELESWIRLASRSAVDAFGERPETKCVEVNTDITMQDMEEWCQVEAEISQEGLEVSDEKAEALQGRLRGIALEEQQLNEELANLKAQLKQEKAFNHQQNQAHQQQVRKLKQALNKQKKEAEAKEQQRRKEEAKVKQAKEESAREEAKLKQQLQQARELNQKLKDKLQESNGEDHRGLLKDLRMATHTLKCSLVEEHEKEKSLHEQLEKNAEEDAEIEADTKHCVATVRLLSQQAIMLKQMVNVSNAELDGWNEQVGRLQERKQEARDTAKERQVMEKCAKKYQQRQQGLPDEKDSEGKTVHSDPSGSRRSSRSVSLVKAQ</sequence>
<organism evidence="2 3">
    <name type="scientific">Durusdinium trenchii</name>
    <dbReference type="NCBI Taxonomy" id="1381693"/>
    <lineage>
        <taxon>Eukaryota</taxon>
        <taxon>Sar</taxon>
        <taxon>Alveolata</taxon>
        <taxon>Dinophyceae</taxon>
        <taxon>Suessiales</taxon>
        <taxon>Symbiodiniaceae</taxon>
        <taxon>Durusdinium</taxon>
    </lineage>
</organism>
<evidence type="ECO:0000313" key="3">
    <source>
        <dbReference type="Proteomes" id="UP001642484"/>
    </source>
</evidence>
<feature type="region of interest" description="Disordered" evidence="1">
    <location>
        <begin position="104"/>
        <end position="164"/>
    </location>
</feature>
<feature type="region of interest" description="Disordered" evidence="1">
    <location>
        <begin position="271"/>
        <end position="332"/>
    </location>
</feature>
<feature type="compositionally biased region" description="Low complexity" evidence="1">
    <location>
        <begin position="314"/>
        <end position="332"/>
    </location>
</feature>
<feature type="compositionally biased region" description="Basic and acidic residues" evidence="1">
    <location>
        <begin position="302"/>
        <end position="313"/>
    </location>
</feature>
<feature type="compositionally biased region" description="Basic and acidic residues" evidence="1">
    <location>
        <begin position="271"/>
        <end position="291"/>
    </location>
</feature>
<feature type="compositionally biased region" description="Low complexity" evidence="1">
    <location>
        <begin position="107"/>
        <end position="116"/>
    </location>
</feature>
<feature type="compositionally biased region" description="Basic and acidic residues" evidence="1">
    <location>
        <begin position="128"/>
        <end position="160"/>
    </location>
</feature>